<evidence type="ECO:0000256" key="3">
    <source>
        <dbReference type="ARBA" id="ARBA00022946"/>
    </source>
</evidence>
<dbReference type="OrthoDB" id="16535at2759"/>
<evidence type="ECO:0000256" key="1">
    <source>
        <dbReference type="ARBA" id="ARBA00004173"/>
    </source>
</evidence>
<keyword evidence="6" id="KW-1185">Reference proteome</keyword>
<dbReference type="PANTHER" id="PTHR13126">
    <property type="entry name" value="CHAPERONE ATP11"/>
    <property type="match status" value="1"/>
</dbReference>
<dbReference type="GO" id="GO:0033615">
    <property type="term" value="P:mitochondrial proton-transporting ATP synthase complex assembly"/>
    <property type="evidence" value="ECO:0007669"/>
    <property type="project" value="TreeGrafter"/>
</dbReference>
<dbReference type="Pfam" id="PF06644">
    <property type="entry name" value="ATP11"/>
    <property type="match status" value="1"/>
</dbReference>
<evidence type="ECO:0000256" key="4">
    <source>
        <dbReference type="ARBA" id="ARBA00023128"/>
    </source>
</evidence>
<dbReference type="PANTHER" id="PTHR13126:SF0">
    <property type="entry name" value="ATP SYNTHASE MITOCHONDRIAL F1 COMPLEX ASSEMBLY FACTOR 1"/>
    <property type="match status" value="1"/>
</dbReference>
<dbReference type="InterPro" id="IPR010591">
    <property type="entry name" value="ATP11"/>
</dbReference>
<accession>A0A9Q8QTN3</accession>
<keyword evidence="3" id="KW-0809">Transit peptide</keyword>
<keyword evidence="4" id="KW-0496">Mitochondrion</keyword>
<proteinExistence type="inferred from homology"/>
<reference evidence="5" key="1">
    <citation type="submission" date="2021-11" db="EMBL/GenBank/DDBJ databases">
        <title>Purpureocillium_takamizusanense_genome.</title>
        <authorList>
            <person name="Nguyen N.-H."/>
        </authorList>
    </citation>
    <scope>NUCLEOTIDE SEQUENCE</scope>
    <source>
        <strain evidence="5">PT3</strain>
    </source>
</reference>
<name>A0A9Q8QTN3_9HYPO</name>
<dbReference type="GO" id="GO:0005739">
    <property type="term" value="C:mitochondrion"/>
    <property type="evidence" value="ECO:0007669"/>
    <property type="project" value="UniProtKB-SubCell"/>
</dbReference>
<comment type="similarity">
    <text evidence="2">Belongs to the ATP11 family.</text>
</comment>
<dbReference type="KEGG" id="ptkz:JDV02_010795"/>
<protein>
    <submittedName>
        <fullName evidence="5">Uncharacterized protein</fullName>
    </submittedName>
</protein>
<organism evidence="5 6">
    <name type="scientific">Purpureocillium takamizusanense</name>
    <dbReference type="NCBI Taxonomy" id="2060973"/>
    <lineage>
        <taxon>Eukaryota</taxon>
        <taxon>Fungi</taxon>
        <taxon>Dikarya</taxon>
        <taxon>Ascomycota</taxon>
        <taxon>Pezizomycotina</taxon>
        <taxon>Sordariomycetes</taxon>
        <taxon>Hypocreomycetidae</taxon>
        <taxon>Hypocreales</taxon>
        <taxon>Ophiocordycipitaceae</taxon>
        <taxon>Purpureocillium</taxon>
    </lineage>
</organism>
<dbReference type="GeneID" id="72072738"/>
<dbReference type="Proteomes" id="UP000829364">
    <property type="component" value="Chromosome 14"/>
</dbReference>
<comment type="subcellular location">
    <subcellularLocation>
        <location evidence="1">Mitochondrion</location>
    </subcellularLocation>
</comment>
<dbReference type="EMBL" id="CP086367">
    <property type="protein sequence ID" value="UNI25091.1"/>
    <property type="molecule type" value="Genomic_DNA"/>
</dbReference>
<evidence type="ECO:0000313" key="6">
    <source>
        <dbReference type="Proteomes" id="UP000829364"/>
    </source>
</evidence>
<dbReference type="RefSeq" id="XP_047848572.1">
    <property type="nucleotide sequence ID" value="XM_047992558.1"/>
</dbReference>
<dbReference type="AlphaFoldDB" id="A0A9Q8QTN3"/>
<evidence type="ECO:0000313" key="5">
    <source>
        <dbReference type="EMBL" id="UNI25091.1"/>
    </source>
</evidence>
<sequence length="366" mass="40478">MIRASPVVACCNSSIAKLRIGPLCAIRFTIMASLRIPTLRHLASCPLRVARLATQRRWAQVHDVRFLTQQPPQAVLDKYRSKLEQKAKQEGHDGIDGLKSAYADKIQAQRRQDGVEFPATNYIPQAGDTPVTQPNRGPLPSDTAFSADATASGAPAAAKVPTAGADKPAVKTLDEILDLGKVRELPEKELTAIWRLRHANAPQNICAVIPTATYQAMEDVARKSPQFVLPVPHESQGAEIHFLQWTFDAASKTSTVLFTQLAEYKSRGEFAQPHTTVTHHLDLAGDKGLVLMQGQVMDGRGIQPEHAKWLVMCLQRFYGGWEGGEGELTGDRKERADERRKLLEWFANGDSRFSVEKLLEEAERMG</sequence>
<gene>
    <name evidence="5" type="ORF">JDV02_010795</name>
</gene>
<evidence type="ECO:0000256" key="2">
    <source>
        <dbReference type="ARBA" id="ARBA00009116"/>
    </source>
</evidence>